<organism evidence="2">
    <name type="scientific">Enterobius vermicularis</name>
    <name type="common">Human pinworm</name>
    <dbReference type="NCBI Taxonomy" id="51028"/>
    <lineage>
        <taxon>Eukaryota</taxon>
        <taxon>Metazoa</taxon>
        <taxon>Ecdysozoa</taxon>
        <taxon>Nematoda</taxon>
        <taxon>Chromadorea</taxon>
        <taxon>Rhabditida</taxon>
        <taxon>Spirurina</taxon>
        <taxon>Oxyuridomorpha</taxon>
        <taxon>Oxyuroidea</taxon>
        <taxon>Oxyuridae</taxon>
        <taxon>Enterobius</taxon>
    </lineage>
</organism>
<evidence type="ECO:0000259" key="1">
    <source>
        <dbReference type="PROSITE" id="PS51433"/>
    </source>
</evidence>
<feature type="domain" description="PNT" evidence="1">
    <location>
        <begin position="157"/>
        <end position="244"/>
    </location>
</feature>
<protein>
    <submittedName>
        <fullName evidence="2">PNT domain-containing protein</fullName>
    </submittedName>
</protein>
<dbReference type="InterPro" id="IPR003118">
    <property type="entry name" value="Pointed_dom"/>
</dbReference>
<dbReference type="InterPro" id="IPR013761">
    <property type="entry name" value="SAM/pointed_sf"/>
</dbReference>
<evidence type="ECO:0000313" key="2">
    <source>
        <dbReference type="WBParaSite" id="EVEC_0000000501-mRNA-1"/>
    </source>
</evidence>
<dbReference type="Gene3D" id="1.10.150.50">
    <property type="entry name" value="Transcription Factor, Ets-1"/>
    <property type="match status" value="1"/>
</dbReference>
<dbReference type="AlphaFoldDB" id="A0A0N4USE2"/>
<sequence length="259" mass="28604">LAGSLQLPAATSSLQSPYNLYLSSPTSDRLEHPSAFSAFAAAAAAAATSTVPSTTSTTLQIPGDTANNIAILIQEHFQRQPAAYFAASFYNQVQAPFSFPQAAVVDALCEQILQLILQYPDMASTIINAVGQTPWGPLVLRRVFNYIHTNNNPCQPKPIPFSESSDLERFRSTSPEFWASDDVTAWLCAVVKAKGIRIEETNAYKFGRCNGKILLSMDEQQFKEMDPNYGHILFAEFRQLIADQRISQRAAMERSSKFL</sequence>
<dbReference type="PROSITE" id="PS51433">
    <property type="entry name" value="PNT"/>
    <property type="match status" value="1"/>
</dbReference>
<reference evidence="2" key="1">
    <citation type="submission" date="2017-02" db="UniProtKB">
        <authorList>
            <consortium name="WormBaseParasite"/>
        </authorList>
    </citation>
    <scope>IDENTIFICATION</scope>
</reference>
<proteinExistence type="predicted"/>
<dbReference type="GO" id="GO:0043565">
    <property type="term" value="F:sequence-specific DNA binding"/>
    <property type="evidence" value="ECO:0007669"/>
    <property type="project" value="InterPro"/>
</dbReference>
<dbReference type="Pfam" id="PF02198">
    <property type="entry name" value="SAM_PNT"/>
    <property type="match status" value="1"/>
</dbReference>
<dbReference type="WBParaSite" id="EVEC_0000000501-mRNA-1">
    <property type="protein sequence ID" value="EVEC_0000000501-mRNA-1"/>
    <property type="gene ID" value="EVEC_0000000501"/>
</dbReference>
<dbReference type="SMART" id="SM00251">
    <property type="entry name" value="SAM_PNT"/>
    <property type="match status" value="1"/>
</dbReference>
<name>A0A0N4USE2_ENTVE</name>
<dbReference type="SUPFAM" id="SSF47769">
    <property type="entry name" value="SAM/Pointed domain"/>
    <property type="match status" value="1"/>
</dbReference>
<accession>A0A0N4USE2</accession>